<dbReference type="GO" id="GO:0003779">
    <property type="term" value="F:actin binding"/>
    <property type="evidence" value="ECO:0007669"/>
    <property type="project" value="TreeGrafter"/>
</dbReference>
<accession>A0A5C3F2X1</accession>
<evidence type="ECO:0000313" key="5">
    <source>
        <dbReference type="EMBL" id="SPO38788.1"/>
    </source>
</evidence>
<dbReference type="InterPro" id="IPR006925">
    <property type="entry name" value="Vps16_C"/>
</dbReference>
<gene>
    <name evidence="5" type="ORF">PSFLO_04267</name>
</gene>
<feature type="domain" description="Vps16 C-terminal" evidence="3">
    <location>
        <begin position="819"/>
        <end position="1015"/>
    </location>
</feature>
<feature type="domain" description="Vps16 N-terminal" evidence="4">
    <location>
        <begin position="7"/>
        <end position="117"/>
    </location>
</feature>
<dbReference type="GO" id="GO:0042144">
    <property type="term" value="P:vacuole fusion, non-autophagic"/>
    <property type="evidence" value="ECO:0007669"/>
    <property type="project" value="TreeGrafter"/>
</dbReference>
<evidence type="ECO:0000256" key="2">
    <source>
        <dbReference type="SAM" id="MobiDB-lite"/>
    </source>
</evidence>
<dbReference type="Pfam" id="PF04841">
    <property type="entry name" value="Vps16_N"/>
    <property type="match status" value="2"/>
</dbReference>
<feature type="region of interest" description="Disordered" evidence="2">
    <location>
        <begin position="200"/>
        <end position="254"/>
    </location>
</feature>
<sequence>MVQLPHPTTEWSSLQDVFYRKADVYSLSWGIENLADYNVAAASNGGLLALVRDPTRLVSLGKASLLKPKILVYTAAGQLVESIPWDPSIRIIALGFNALEQLVVVLEEGYVRVYTLLSPCPSSSDRSTPAAIPAAGASSSSSSRPQPVEATSNAYYTQHSLGHEATETGVLEARIWSGGLVALVGARRFIEWRFPGLEHDPDSGSGSSIGDDAPASASPSGFAFASLDDESRPLPTPQLLPPADPAAPLPSGSFASSSHLPTDWAVVPPAVSSTGLTTVLIARDKTLLSLTRSASSSSSSASSACQDMRLSRGPFYAVRPSPNGKLLALLTEDWKLWVVSADFSRSLSEFDIRNSGAYEDAAVVEGGALDTPGGDGRGKGGIGRTGIRSIEWCGNNTVALAFSDEVVMVGPFGDSIRYNYAGPVHLVGEVDGLRVISSDRHEFLQKVPDVSMQVFSPGSSDPAALLFDAAEQFAKKSSKADEAIRAIRSDLAGAVDTCLRAAAYEWDLGWQRKLLRAATFGKSFIDLYDPTPLVELTRTLRVLNAARAYEIGIPISYDQYIASGPTALLSRLTSQNHHLLSLRIANFLHIRPDPILKHWARAKIARSRPPLGGSSAVIAESEERLCNDIVRKFQMATTLSHADPQFGGGVGGSGDVGGLGDGPSARIGAADATTPSANGSGRSGMGVAISFSEVAWTAWKAGRRNLATRLLDHEARAIDQVPLLLDMHEDKLALVKAIESGDTDLIYHVLLRLMAQLSRGDFFRIVQAPISDALAPTSAIEASASGREKSGSIGGGGGGASVLAGTGWHGLQPTRQHLALASNLLEVYAKEVDRDLLKDFYYQDDRRTDSALVALEEAYAIPADSEAHVSDKVFKLKSATKFFQEDKERVLEVKALDKEDVVANNSGGGGVGAGYLGLSLNETLRKCLRSNLHKKAEKLRSEFKVNDRRWWYIKMRALADGNDWDALWNFANSKKSPVGYTPFIQRLVEAGNLSQVPRYMAKCSDKADKAALVSYINRLPNAAVANELQARLDEL</sequence>
<dbReference type="InterPro" id="IPR016534">
    <property type="entry name" value="VPS16"/>
</dbReference>
<name>A0A5C3F2X1_9BASI</name>
<dbReference type="Gene3D" id="1.10.150.780">
    <property type="entry name" value="Vps16, C-terminal region"/>
    <property type="match status" value="1"/>
</dbReference>
<proteinExistence type="inferred from homology"/>
<organism evidence="5 6">
    <name type="scientific">Pseudozyma flocculosa</name>
    <dbReference type="NCBI Taxonomy" id="84751"/>
    <lineage>
        <taxon>Eukaryota</taxon>
        <taxon>Fungi</taxon>
        <taxon>Dikarya</taxon>
        <taxon>Basidiomycota</taxon>
        <taxon>Ustilaginomycotina</taxon>
        <taxon>Ustilaginomycetes</taxon>
        <taxon>Ustilaginales</taxon>
        <taxon>Ustilaginaceae</taxon>
        <taxon>Pseudozyma</taxon>
    </lineage>
</organism>
<evidence type="ECO:0000313" key="6">
    <source>
        <dbReference type="Proteomes" id="UP000323386"/>
    </source>
</evidence>
<dbReference type="Proteomes" id="UP000323386">
    <property type="component" value="Unassembled WGS sequence"/>
</dbReference>
<dbReference type="InterPro" id="IPR006926">
    <property type="entry name" value="Vps16_N"/>
</dbReference>
<dbReference type="EMBL" id="OOIP01000011">
    <property type="protein sequence ID" value="SPO38788.1"/>
    <property type="molecule type" value="Genomic_DNA"/>
</dbReference>
<dbReference type="GO" id="GO:0005768">
    <property type="term" value="C:endosome"/>
    <property type="evidence" value="ECO:0007669"/>
    <property type="project" value="TreeGrafter"/>
</dbReference>
<dbReference type="InterPro" id="IPR038132">
    <property type="entry name" value="Vps16_C_sf"/>
</dbReference>
<dbReference type="PANTHER" id="PTHR12811">
    <property type="entry name" value="VACUOLAR PROTEIN SORTING VPS16"/>
    <property type="match status" value="1"/>
</dbReference>
<dbReference type="AlphaFoldDB" id="A0A5C3F2X1"/>
<dbReference type="OrthoDB" id="1792at2759"/>
<feature type="domain" description="Vps16 C-terminal" evidence="3">
    <location>
        <begin position="689"/>
        <end position="767"/>
    </location>
</feature>
<dbReference type="GO" id="GO:0006886">
    <property type="term" value="P:intracellular protein transport"/>
    <property type="evidence" value="ECO:0007669"/>
    <property type="project" value="InterPro"/>
</dbReference>
<feature type="compositionally biased region" description="Gly residues" evidence="2">
    <location>
        <begin position="646"/>
        <end position="661"/>
    </location>
</feature>
<evidence type="ECO:0000259" key="4">
    <source>
        <dbReference type="Pfam" id="PF04841"/>
    </source>
</evidence>
<feature type="domain" description="Vps16 N-terminal" evidence="4">
    <location>
        <begin position="388"/>
        <end position="532"/>
    </location>
</feature>
<reference evidence="5 6" key="1">
    <citation type="submission" date="2018-03" db="EMBL/GenBank/DDBJ databases">
        <authorList>
            <person name="Guldener U."/>
        </authorList>
    </citation>
    <scope>NUCLEOTIDE SEQUENCE [LARGE SCALE GENOMIC DNA]</scope>
    <source>
        <strain evidence="5 6">DAOM196992</strain>
    </source>
</reference>
<feature type="region of interest" description="Disordered" evidence="2">
    <location>
        <begin position="121"/>
        <end position="149"/>
    </location>
</feature>
<dbReference type="GO" id="GO:0016197">
    <property type="term" value="P:endosomal transport"/>
    <property type="evidence" value="ECO:0007669"/>
    <property type="project" value="TreeGrafter"/>
</dbReference>
<dbReference type="Pfam" id="PF04840">
    <property type="entry name" value="Vps16_C"/>
    <property type="match status" value="2"/>
</dbReference>
<dbReference type="GO" id="GO:0030897">
    <property type="term" value="C:HOPS complex"/>
    <property type="evidence" value="ECO:0007669"/>
    <property type="project" value="TreeGrafter"/>
</dbReference>
<feature type="compositionally biased region" description="Pro residues" evidence="2">
    <location>
        <begin position="234"/>
        <end position="248"/>
    </location>
</feature>
<comment type="similarity">
    <text evidence="1">Belongs to the VPS16 family.</text>
</comment>
<evidence type="ECO:0000256" key="1">
    <source>
        <dbReference type="ARBA" id="ARBA00009250"/>
    </source>
</evidence>
<dbReference type="PIRSF" id="PIRSF007949">
    <property type="entry name" value="VPS16"/>
    <property type="match status" value="1"/>
</dbReference>
<dbReference type="PANTHER" id="PTHR12811:SF0">
    <property type="entry name" value="VACUOLAR PROTEIN SORTING-ASSOCIATED PROTEIN 16 HOMOLOG"/>
    <property type="match status" value="1"/>
</dbReference>
<protein>
    <submittedName>
        <fullName evidence="5">Related to vacuolar protein sorting 16</fullName>
    </submittedName>
</protein>
<evidence type="ECO:0000259" key="3">
    <source>
        <dbReference type="Pfam" id="PF04840"/>
    </source>
</evidence>
<feature type="region of interest" description="Disordered" evidence="2">
    <location>
        <begin position="644"/>
        <end position="681"/>
    </location>
</feature>
<keyword evidence="6" id="KW-1185">Reference proteome</keyword>
<feature type="compositionally biased region" description="Low complexity" evidence="2">
    <location>
        <begin position="203"/>
        <end position="226"/>
    </location>
</feature>
<feature type="compositionally biased region" description="Low complexity" evidence="2">
    <location>
        <begin position="127"/>
        <end position="149"/>
    </location>
</feature>